<dbReference type="CDD" id="cd07185">
    <property type="entry name" value="OmpA_C-like"/>
    <property type="match status" value="1"/>
</dbReference>
<feature type="domain" description="OmpA-like" evidence="6">
    <location>
        <begin position="46"/>
        <end position="162"/>
    </location>
</feature>
<evidence type="ECO:0000256" key="2">
    <source>
        <dbReference type="ARBA" id="ARBA00023136"/>
    </source>
</evidence>
<dbReference type="PRINTS" id="PR01021">
    <property type="entry name" value="OMPADOMAIN"/>
</dbReference>
<keyword evidence="5" id="KW-0732">Signal</keyword>
<keyword evidence="2 4" id="KW-0472">Membrane</keyword>
<reference evidence="8" key="1">
    <citation type="submission" date="2018-01" db="EMBL/GenBank/DDBJ databases">
        <authorList>
            <person name="Peeters C."/>
        </authorList>
    </citation>
    <scope>NUCLEOTIDE SEQUENCE [LARGE SCALE GENOMIC DNA]</scope>
</reference>
<accession>A0A2U3HYL9</accession>
<evidence type="ECO:0000256" key="1">
    <source>
        <dbReference type="ARBA" id="ARBA00004442"/>
    </source>
</evidence>
<dbReference type="PROSITE" id="PS51123">
    <property type="entry name" value="OMPA_2"/>
    <property type="match status" value="1"/>
</dbReference>
<dbReference type="SUPFAM" id="SSF103088">
    <property type="entry name" value="OmpA-like"/>
    <property type="match status" value="1"/>
</dbReference>
<evidence type="ECO:0000259" key="6">
    <source>
        <dbReference type="PROSITE" id="PS51123"/>
    </source>
</evidence>
<dbReference type="InterPro" id="IPR006665">
    <property type="entry name" value="OmpA-like"/>
</dbReference>
<dbReference type="InterPro" id="IPR050330">
    <property type="entry name" value="Bact_OuterMem_StrucFunc"/>
</dbReference>
<dbReference type="InterPro" id="IPR006664">
    <property type="entry name" value="OMP_bac"/>
</dbReference>
<organism evidence="7 8">
    <name type="scientific">Caballeronia novacaledonica</name>
    <dbReference type="NCBI Taxonomy" id="1544861"/>
    <lineage>
        <taxon>Bacteria</taxon>
        <taxon>Pseudomonadati</taxon>
        <taxon>Pseudomonadota</taxon>
        <taxon>Betaproteobacteria</taxon>
        <taxon>Burkholderiales</taxon>
        <taxon>Burkholderiaceae</taxon>
        <taxon>Caballeronia</taxon>
    </lineage>
</organism>
<sequence length="175" mass="18812">MKEIASRATAGACLSLMLFAGCSAGLNRSKEDQLNAQTGITMLPVKGGVEIRLPEAPLFDTDESAIRAGYSPMLDRAATVLKRSMRPILIEGHTDNQGTLAYNRTLSEARAQAVGRALIARGVPAERIATKGMAWLRPIASNDTAQGRALNRRVEILVRAESEETLLGTPAKVKR</sequence>
<keyword evidence="8" id="KW-1185">Reference proteome</keyword>
<dbReference type="AlphaFoldDB" id="A0A2U3HYL9"/>
<dbReference type="RefSeq" id="WP_106852713.1">
    <property type="nucleotide sequence ID" value="NZ_OGTP01000001.1"/>
</dbReference>
<dbReference type="GO" id="GO:0009279">
    <property type="term" value="C:cell outer membrane"/>
    <property type="evidence" value="ECO:0007669"/>
    <property type="project" value="UniProtKB-SubCell"/>
</dbReference>
<evidence type="ECO:0000256" key="3">
    <source>
        <dbReference type="ARBA" id="ARBA00023237"/>
    </source>
</evidence>
<dbReference type="EMBL" id="OGTP01000001">
    <property type="protein sequence ID" value="SPB12899.1"/>
    <property type="molecule type" value="Genomic_DNA"/>
</dbReference>
<dbReference type="Gene3D" id="3.30.1330.60">
    <property type="entry name" value="OmpA-like domain"/>
    <property type="match status" value="1"/>
</dbReference>
<evidence type="ECO:0000256" key="4">
    <source>
        <dbReference type="PROSITE-ProRule" id="PRU00473"/>
    </source>
</evidence>
<evidence type="ECO:0000256" key="5">
    <source>
        <dbReference type="SAM" id="SignalP"/>
    </source>
</evidence>
<dbReference type="PANTHER" id="PTHR30329">
    <property type="entry name" value="STATOR ELEMENT OF FLAGELLAR MOTOR COMPLEX"/>
    <property type="match status" value="1"/>
</dbReference>
<dbReference type="Proteomes" id="UP000238169">
    <property type="component" value="Unassembled WGS sequence"/>
</dbReference>
<dbReference type="OrthoDB" id="9782229at2"/>
<evidence type="ECO:0000313" key="7">
    <source>
        <dbReference type="EMBL" id="SPB12899.1"/>
    </source>
</evidence>
<protein>
    <submittedName>
        <fullName evidence="7">OmpA family protein</fullName>
    </submittedName>
</protein>
<feature type="chain" id="PRO_5015459057" evidence="5">
    <location>
        <begin position="21"/>
        <end position="175"/>
    </location>
</feature>
<gene>
    <name evidence="7" type="ORF">NOV72_00203</name>
</gene>
<comment type="subcellular location">
    <subcellularLocation>
        <location evidence="1">Cell outer membrane</location>
    </subcellularLocation>
</comment>
<dbReference type="PANTHER" id="PTHR30329:SF21">
    <property type="entry name" value="LIPOPROTEIN YIAD-RELATED"/>
    <property type="match status" value="1"/>
</dbReference>
<dbReference type="InterPro" id="IPR036737">
    <property type="entry name" value="OmpA-like_sf"/>
</dbReference>
<dbReference type="Pfam" id="PF00691">
    <property type="entry name" value="OmpA"/>
    <property type="match status" value="1"/>
</dbReference>
<name>A0A2U3HYL9_9BURK</name>
<evidence type="ECO:0000313" key="8">
    <source>
        <dbReference type="Proteomes" id="UP000238169"/>
    </source>
</evidence>
<keyword evidence="3" id="KW-0998">Cell outer membrane</keyword>
<proteinExistence type="predicted"/>
<dbReference type="PROSITE" id="PS51257">
    <property type="entry name" value="PROKAR_LIPOPROTEIN"/>
    <property type="match status" value="1"/>
</dbReference>
<feature type="signal peptide" evidence="5">
    <location>
        <begin position="1"/>
        <end position="20"/>
    </location>
</feature>